<name>A0A8J2LU29_9HEXA</name>
<feature type="region of interest" description="Disordered" evidence="1">
    <location>
        <begin position="34"/>
        <end position="75"/>
    </location>
</feature>
<dbReference type="EMBL" id="CAJVCH010548189">
    <property type="protein sequence ID" value="CAG7828604.1"/>
    <property type="molecule type" value="Genomic_DNA"/>
</dbReference>
<feature type="compositionally biased region" description="Polar residues" evidence="1">
    <location>
        <begin position="50"/>
        <end position="75"/>
    </location>
</feature>
<evidence type="ECO:0000313" key="2">
    <source>
        <dbReference type="EMBL" id="CAG7828604.1"/>
    </source>
</evidence>
<comment type="caution">
    <text evidence="2">The sequence shown here is derived from an EMBL/GenBank/DDBJ whole genome shotgun (WGS) entry which is preliminary data.</text>
</comment>
<dbReference type="OrthoDB" id="6140287at2759"/>
<reference evidence="2" key="1">
    <citation type="submission" date="2021-06" db="EMBL/GenBank/DDBJ databases">
        <authorList>
            <person name="Hodson N. C."/>
            <person name="Mongue J. A."/>
            <person name="Jaron S. K."/>
        </authorList>
    </citation>
    <scope>NUCLEOTIDE SEQUENCE</scope>
</reference>
<evidence type="ECO:0000256" key="1">
    <source>
        <dbReference type="SAM" id="MobiDB-lite"/>
    </source>
</evidence>
<feature type="compositionally biased region" description="Polar residues" evidence="1">
    <location>
        <begin position="342"/>
        <end position="359"/>
    </location>
</feature>
<feature type="region of interest" description="Disordered" evidence="1">
    <location>
        <begin position="340"/>
        <end position="359"/>
    </location>
</feature>
<organism evidence="2 3">
    <name type="scientific">Allacma fusca</name>
    <dbReference type="NCBI Taxonomy" id="39272"/>
    <lineage>
        <taxon>Eukaryota</taxon>
        <taxon>Metazoa</taxon>
        <taxon>Ecdysozoa</taxon>
        <taxon>Arthropoda</taxon>
        <taxon>Hexapoda</taxon>
        <taxon>Collembola</taxon>
        <taxon>Symphypleona</taxon>
        <taxon>Sminthuridae</taxon>
        <taxon>Allacma</taxon>
    </lineage>
</organism>
<protein>
    <submittedName>
        <fullName evidence="2">Uncharacterized protein</fullName>
    </submittedName>
</protein>
<dbReference type="AlphaFoldDB" id="A0A8J2LU29"/>
<keyword evidence="3" id="KW-1185">Reference proteome</keyword>
<dbReference type="Proteomes" id="UP000708208">
    <property type="component" value="Unassembled WGS sequence"/>
</dbReference>
<evidence type="ECO:0000313" key="3">
    <source>
        <dbReference type="Proteomes" id="UP000708208"/>
    </source>
</evidence>
<sequence length="359" mass="40297">MDWCHWFGSYRGDRQADISTRDFQLHFAPKKTFQLANPKGVPNRKKRGKNPQSTGSLLNEAGSSAQINDSQQTQELNEVVSEDGQVGLDDESDLAEDILADLRDDVDVDNEGVVLDFMTECLNEAQGEQEYGKSLTEKVSESFGRIPSQTVSESVLDRLKKDYRVPENCKFLSVPKVNTLMWAKLDKIPRATDVKLQHLQLSVTRGLVANSRVAEYLYNNASKIPRPVLNELMRLTMDSSTAMGMAFKDINARRKAANKSSIKDDVAGICDTKTVPGEWLFGDNVEQDVLVVKAVRKIMKPKKFLRPGFKPYNKNFTRPHNKFSGSNNLNFKRPARAVRKAFQSNQKQVGPSSAPVVQQ</sequence>
<dbReference type="PANTHER" id="PTHR34239:SF2">
    <property type="entry name" value="TRANSPOSABLE ELEMENT P TRANSPOSASE_THAP9 CONSERVED DOMAIN-CONTAINING PROTEIN"/>
    <property type="match status" value="1"/>
</dbReference>
<dbReference type="PANTHER" id="PTHR34239">
    <property type="entry name" value="APPLE DOMAIN-CONTAINING PROTEIN"/>
    <property type="match status" value="1"/>
</dbReference>
<proteinExistence type="predicted"/>
<gene>
    <name evidence="2" type="ORF">AFUS01_LOCUS38522</name>
</gene>
<accession>A0A8J2LU29</accession>